<accession>A0A656Z6E0</accession>
<evidence type="ECO:0008006" key="3">
    <source>
        <dbReference type="Google" id="ProtNLM"/>
    </source>
</evidence>
<dbReference type="PANTHER" id="PTHR11014:SF63">
    <property type="entry name" value="METALLOPEPTIDASE, PUTATIVE (AFU_ORTHOLOGUE AFUA_6G09600)-RELATED"/>
    <property type="match status" value="1"/>
</dbReference>
<name>A0A656Z6E0_BRUAN</name>
<dbReference type="GO" id="GO:0016787">
    <property type="term" value="F:hydrolase activity"/>
    <property type="evidence" value="ECO:0007669"/>
    <property type="project" value="InterPro"/>
</dbReference>
<organism evidence="2">
    <name type="scientific">Brucella anthropi</name>
    <name type="common">Ochrobactrum anthropi</name>
    <dbReference type="NCBI Taxonomy" id="529"/>
    <lineage>
        <taxon>Bacteria</taxon>
        <taxon>Pseudomonadati</taxon>
        <taxon>Pseudomonadota</taxon>
        <taxon>Alphaproteobacteria</taxon>
        <taxon>Hyphomicrobiales</taxon>
        <taxon>Brucellaceae</taxon>
        <taxon>Brucella/Ochrobactrum group</taxon>
        <taxon>Brucella</taxon>
    </lineage>
</organism>
<protein>
    <recommendedName>
        <fullName evidence="3">Amidohydrolase</fullName>
    </recommendedName>
</protein>
<proteinExistence type="predicted"/>
<dbReference type="InterPro" id="IPR017439">
    <property type="entry name" value="Amidohydrolase"/>
</dbReference>
<dbReference type="EMBL" id="LUAY01000477">
    <property type="protein sequence ID" value="KYB46233.1"/>
    <property type="molecule type" value="Genomic_DNA"/>
</dbReference>
<dbReference type="AlphaFoldDB" id="A0A656Z6E0"/>
<dbReference type="PANTHER" id="PTHR11014">
    <property type="entry name" value="PEPTIDASE M20 FAMILY MEMBER"/>
    <property type="match status" value="1"/>
</dbReference>
<dbReference type="Gene3D" id="3.30.70.360">
    <property type="match status" value="1"/>
</dbReference>
<evidence type="ECO:0000313" key="2">
    <source>
        <dbReference type="EMBL" id="KYB46233.1"/>
    </source>
</evidence>
<comment type="caution">
    <text evidence="2">The sequence shown here is derived from an EMBL/GenBank/DDBJ whole genome shotgun (WGS) entry which is preliminary data.</text>
</comment>
<dbReference type="NCBIfam" id="TIGR01891">
    <property type="entry name" value="amidohydrolases"/>
    <property type="match status" value="1"/>
</dbReference>
<dbReference type="SUPFAM" id="SSF53187">
    <property type="entry name" value="Zn-dependent exopeptidases"/>
    <property type="match status" value="1"/>
</dbReference>
<sequence length="233" mass="25346">MLAAETAPAIEIARAEFEYMCAIRRELHSLPELSLFERRTSQRIAEELDVIGVPYVRVGEFGIVATIEGARTDRVVALRADMDALPIQEDNPHLEYRSQTPGIMHACGHDGHVAMLLGAARILQQLKSQLQGTVKLCFQQAEEVGKGTRDILTELAKFPVETVFGIHLWSEIETGKISVEAGPRMAAGKAINITVHGAGTHGAYPNRGVGSGHRVSGDSIELLGACQSRSRRN</sequence>
<reference evidence="2" key="1">
    <citation type="submission" date="2016-02" db="EMBL/GenBank/DDBJ databases">
        <title>Genomic sequences of Ochrobactrum anthropi.</title>
        <authorList>
            <person name="Chudasama K.S."/>
            <person name="Thaker V.S."/>
        </authorList>
    </citation>
    <scope>NUCLEOTIDE SEQUENCE [LARGE SCALE GENOMIC DNA]</scope>
    <source>
        <strain evidence="2">SUBG007</strain>
    </source>
</reference>
<gene>
    <name evidence="2" type="ORF">AB664_23585</name>
</gene>
<dbReference type="InterPro" id="IPR002933">
    <property type="entry name" value="Peptidase_M20"/>
</dbReference>
<keyword evidence="1" id="KW-0378">Hydrolase</keyword>
<dbReference type="Gene3D" id="3.40.630.10">
    <property type="entry name" value="Zn peptidases"/>
    <property type="match status" value="1"/>
</dbReference>
<dbReference type="Pfam" id="PF01546">
    <property type="entry name" value="Peptidase_M20"/>
    <property type="match status" value="1"/>
</dbReference>
<evidence type="ECO:0000256" key="1">
    <source>
        <dbReference type="ARBA" id="ARBA00022801"/>
    </source>
</evidence>